<protein>
    <submittedName>
        <fullName evidence="1">Uncharacterized protein</fullName>
    </submittedName>
</protein>
<sequence length="51" mass="5363">AQVALFFPRSPLPLETLLGALIADLPPPPSLILIGGSAGARWRRPVPPLPL</sequence>
<evidence type="ECO:0000313" key="2">
    <source>
        <dbReference type="Proteomes" id="UP000265520"/>
    </source>
</evidence>
<evidence type="ECO:0000313" key="1">
    <source>
        <dbReference type="EMBL" id="MCI84004.1"/>
    </source>
</evidence>
<organism evidence="1 2">
    <name type="scientific">Trifolium medium</name>
    <dbReference type="NCBI Taxonomy" id="97028"/>
    <lineage>
        <taxon>Eukaryota</taxon>
        <taxon>Viridiplantae</taxon>
        <taxon>Streptophyta</taxon>
        <taxon>Embryophyta</taxon>
        <taxon>Tracheophyta</taxon>
        <taxon>Spermatophyta</taxon>
        <taxon>Magnoliopsida</taxon>
        <taxon>eudicotyledons</taxon>
        <taxon>Gunneridae</taxon>
        <taxon>Pentapetalae</taxon>
        <taxon>rosids</taxon>
        <taxon>fabids</taxon>
        <taxon>Fabales</taxon>
        <taxon>Fabaceae</taxon>
        <taxon>Papilionoideae</taxon>
        <taxon>50 kb inversion clade</taxon>
        <taxon>NPAAA clade</taxon>
        <taxon>Hologalegina</taxon>
        <taxon>IRL clade</taxon>
        <taxon>Trifolieae</taxon>
        <taxon>Trifolium</taxon>
    </lineage>
</organism>
<keyword evidence="2" id="KW-1185">Reference proteome</keyword>
<dbReference type="Proteomes" id="UP000265520">
    <property type="component" value="Unassembled WGS sequence"/>
</dbReference>
<feature type="non-terminal residue" evidence="1">
    <location>
        <position position="1"/>
    </location>
</feature>
<dbReference type="EMBL" id="LXQA011080496">
    <property type="protein sequence ID" value="MCI84004.1"/>
    <property type="molecule type" value="Genomic_DNA"/>
</dbReference>
<name>A0A392V6W7_9FABA</name>
<reference evidence="1 2" key="1">
    <citation type="journal article" date="2018" name="Front. Plant Sci.">
        <title>Red Clover (Trifolium pratense) and Zigzag Clover (T. medium) - A Picture of Genomic Similarities and Differences.</title>
        <authorList>
            <person name="Dluhosova J."/>
            <person name="Istvanek J."/>
            <person name="Nedelnik J."/>
            <person name="Repkova J."/>
        </authorList>
    </citation>
    <scope>NUCLEOTIDE SEQUENCE [LARGE SCALE GENOMIC DNA]</scope>
    <source>
        <strain evidence="2">cv. 10/8</strain>
        <tissue evidence="1">Leaf</tissue>
    </source>
</reference>
<comment type="caution">
    <text evidence="1">The sequence shown here is derived from an EMBL/GenBank/DDBJ whole genome shotgun (WGS) entry which is preliminary data.</text>
</comment>
<accession>A0A392V6W7</accession>
<proteinExistence type="predicted"/>
<dbReference type="AlphaFoldDB" id="A0A392V6W7"/>